<evidence type="ECO:0000313" key="1">
    <source>
        <dbReference type="EMBL" id="KCW55594.1"/>
    </source>
</evidence>
<proteinExistence type="predicted"/>
<gene>
    <name evidence="1" type="ORF">EUGRSUZ_I01465</name>
</gene>
<protein>
    <submittedName>
        <fullName evidence="1">Uncharacterized protein</fullName>
    </submittedName>
</protein>
<dbReference type="Gramene" id="KCW55594">
    <property type="protein sequence ID" value="KCW55594"/>
    <property type="gene ID" value="EUGRSUZ_I01465"/>
</dbReference>
<accession>A0A059APA9</accession>
<dbReference type="EMBL" id="KK198761">
    <property type="protein sequence ID" value="KCW55594.1"/>
    <property type="molecule type" value="Genomic_DNA"/>
</dbReference>
<sequence>MLQFMCILWCNRKCKLQEFQKWTLRRIHTLNYRRYCNMLRPKQVKHTCIHKRCTAILIEPTGKTIK</sequence>
<dbReference type="InParanoid" id="A0A059APA9"/>
<reference evidence="1" key="1">
    <citation type="submission" date="2013-07" db="EMBL/GenBank/DDBJ databases">
        <title>The genome of Eucalyptus grandis.</title>
        <authorList>
            <person name="Schmutz J."/>
            <person name="Hayes R."/>
            <person name="Myburg A."/>
            <person name="Tuskan G."/>
            <person name="Grattapaglia D."/>
            <person name="Rokhsar D.S."/>
        </authorList>
    </citation>
    <scope>NUCLEOTIDE SEQUENCE</scope>
    <source>
        <tissue evidence="1">Leaf extractions</tissue>
    </source>
</reference>
<organism evidence="1">
    <name type="scientific">Eucalyptus grandis</name>
    <name type="common">Flooded gum</name>
    <dbReference type="NCBI Taxonomy" id="71139"/>
    <lineage>
        <taxon>Eukaryota</taxon>
        <taxon>Viridiplantae</taxon>
        <taxon>Streptophyta</taxon>
        <taxon>Embryophyta</taxon>
        <taxon>Tracheophyta</taxon>
        <taxon>Spermatophyta</taxon>
        <taxon>Magnoliopsida</taxon>
        <taxon>eudicotyledons</taxon>
        <taxon>Gunneridae</taxon>
        <taxon>Pentapetalae</taxon>
        <taxon>rosids</taxon>
        <taxon>malvids</taxon>
        <taxon>Myrtales</taxon>
        <taxon>Myrtaceae</taxon>
        <taxon>Myrtoideae</taxon>
        <taxon>Eucalypteae</taxon>
        <taxon>Eucalyptus</taxon>
    </lineage>
</organism>
<dbReference type="AlphaFoldDB" id="A0A059APA9"/>
<name>A0A059APA9_EUCGR</name>